<dbReference type="Proteomes" id="UP000176322">
    <property type="component" value="Unassembled WGS sequence"/>
</dbReference>
<keyword evidence="1" id="KW-1133">Transmembrane helix</keyword>
<comment type="caution">
    <text evidence="2">The sequence shown here is derived from an EMBL/GenBank/DDBJ whole genome shotgun (WGS) entry which is preliminary data.</text>
</comment>
<organism evidence="2 3">
    <name type="scientific">Candidatus Kaiserbacteria bacterium RIFCSPHIGHO2_01_FULL_46_22</name>
    <dbReference type="NCBI Taxonomy" id="1798475"/>
    <lineage>
        <taxon>Bacteria</taxon>
        <taxon>Candidatus Kaiseribacteriota</taxon>
    </lineage>
</organism>
<dbReference type="AlphaFoldDB" id="A0A1F6BZ85"/>
<accession>A0A1F6BZ85</accession>
<protein>
    <recommendedName>
        <fullName evidence="4">DUF3828 domain-containing protein</fullName>
    </recommendedName>
</protein>
<evidence type="ECO:0008006" key="4">
    <source>
        <dbReference type="Google" id="ProtNLM"/>
    </source>
</evidence>
<gene>
    <name evidence="2" type="ORF">A2837_00065</name>
</gene>
<dbReference type="Gene3D" id="3.10.450.50">
    <property type="match status" value="1"/>
</dbReference>
<name>A0A1F6BZ85_9BACT</name>
<proteinExistence type="predicted"/>
<dbReference type="EMBL" id="MFKO01000001">
    <property type="protein sequence ID" value="OGG42092.1"/>
    <property type="molecule type" value="Genomic_DNA"/>
</dbReference>
<keyword evidence="1" id="KW-0812">Transmembrane</keyword>
<reference evidence="2 3" key="1">
    <citation type="journal article" date="2016" name="Nat. Commun.">
        <title>Thousands of microbial genomes shed light on interconnected biogeochemical processes in an aquifer system.</title>
        <authorList>
            <person name="Anantharaman K."/>
            <person name="Brown C.T."/>
            <person name="Hug L.A."/>
            <person name="Sharon I."/>
            <person name="Castelle C.J."/>
            <person name="Probst A.J."/>
            <person name="Thomas B.C."/>
            <person name="Singh A."/>
            <person name="Wilkins M.J."/>
            <person name="Karaoz U."/>
            <person name="Brodie E.L."/>
            <person name="Williams K.H."/>
            <person name="Hubbard S.S."/>
            <person name="Banfield J.F."/>
        </authorList>
    </citation>
    <scope>NUCLEOTIDE SEQUENCE [LARGE SCALE GENOMIC DNA]</scope>
</reference>
<evidence type="ECO:0000313" key="2">
    <source>
        <dbReference type="EMBL" id="OGG42092.1"/>
    </source>
</evidence>
<sequence length="257" mass="28285">MNRNKYLPIVLIVGVAIIIGAIIWQVLGGKGLFEEKWTGVEGEPVAITLEFYDAWLNARTVGDNEPFTQNLLAYEQIAPDLRKRLQEHDGKLGGDQEDPVLCQVGVPEGLRTLPIYKKDEEAQVLVMSTTDGQHGQAIVKLAAKNNLWRITDITCGNAEQAPESEFSFDKSGFLLKQVPAPLDSKYWHLVYEEEGVLGHAVPLYIDESSVCARQDGSTGACNEEVLKETAAARVMGELSETGVTVKRIEMIESVSVN</sequence>
<feature type="transmembrane region" description="Helical" evidence="1">
    <location>
        <begin position="6"/>
        <end position="27"/>
    </location>
</feature>
<keyword evidence="1" id="KW-0472">Membrane</keyword>
<evidence type="ECO:0000256" key="1">
    <source>
        <dbReference type="SAM" id="Phobius"/>
    </source>
</evidence>
<evidence type="ECO:0000313" key="3">
    <source>
        <dbReference type="Proteomes" id="UP000176322"/>
    </source>
</evidence>